<keyword evidence="1" id="KW-0812">Transmembrane</keyword>
<evidence type="ECO:0000313" key="3">
    <source>
        <dbReference type="EMBL" id="KKS85603.1"/>
    </source>
</evidence>
<reference evidence="3 4" key="1">
    <citation type="journal article" date="2015" name="Nature">
        <title>rRNA introns, odd ribosomes, and small enigmatic genomes across a large radiation of phyla.</title>
        <authorList>
            <person name="Brown C.T."/>
            <person name="Hug L.A."/>
            <person name="Thomas B.C."/>
            <person name="Sharon I."/>
            <person name="Castelle C.J."/>
            <person name="Singh A."/>
            <person name="Wilkins M.J."/>
            <person name="Williams K.H."/>
            <person name="Banfield J.F."/>
        </authorList>
    </citation>
    <scope>NUCLEOTIDE SEQUENCE [LARGE SCALE GENOMIC DNA]</scope>
</reference>
<feature type="transmembrane region" description="Helical" evidence="1">
    <location>
        <begin position="261"/>
        <end position="288"/>
    </location>
</feature>
<feature type="transmembrane region" description="Helical" evidence="1">
    <location>
        <begin position="325"/>
        <end position="345"/>
    </location>
</feature>
<evidence type="ECO:0000256" key="1">
    <source>
        <dbReference type="SAM" id="Phobius"/>
    </source>
</evidence>
<feature type="signal peptide" evidence="2">
    <location>
        <begin position="1"/>
        <end position="23"/>
    </location>
</feature>
<dbReference type="Proteomes" id="UP000034543">
    <property type="component" value="Unassembled WGS sequence"/>
</dbReference>
<feature type="transmembrane region" description="Helical" evidence="1">
    <location>
        <begin position="144"/>
        <end position="162"/>
    </location>
</feature>
<keyword evidence="2" id="KW-0732">Signal</keyword>
<dbReference type="AlphaFoldDB" id="A0A0G1FFI6"/>
<feature type="transmembrane region" description="Helical" evidence="1">
    <location>
        <begin position="432"/>
        <end position="455"/>
    </location>
</feature>
<evidence type="ECO:0000313" key="4">
    <source>
        <dbReference type="Proteomes" id="UP000034543"/>
    </source>
</evidence>
<feature type="chain" id="PRO_5002537007" description="TrbL/VirB6 plasmid conjugal transfer protein" evidence="2">
    <location>
        <begin position="24"/>
        <end position="482"/>
    </location>
</feature>
<keyword evidence="1" id="KW-1133">Transmembrane helix</keyword>
<protein>
    <recommendedName>
        <fullName evidence="5">TrbL/VirB6 plasmid conjugal transfer protein</fullName>
    </recommendedName>
</protein>
<evidence type="ECO:0008006" key="5">
    <source>
        <dbReference type="Google" id="ProtNLM"/>
    </source>
</evidence>
<gene>
    <name evidence="3" type="ORF">UV59_C0006G0059</name>
</gene>
<feature type="transmembrane region" description="Helical" evidence="1">
    <location>
        <begin position="397"/>
        <end position="420"/>
    </location>
</feature>
<organism evidence="3 4">
    <name type="scientific">Candidatus Gottesmanbacteria bacterium GW2011_GWA1_43_11</name>
    <dbReference type="NCBI Taxonomy" id="1618436"/>
    <lineage>
        <taxon>Bacteria</taxon>
        <taxon>Candidatus Gottesmaniibacteriota</taxon>
    </lineage>
</organism>
<comment type="caution">
    <text evidence="3">The sequence shown here is derived from an EMBL/GenBank/DDBJ whole genome shotgun (WGS) entry which is preliminary data.</text>
</comment>
<dbReference type="STRING" id="1618436.UV59_C0006G0059"/>
<evidence type="ECO:0000256" key="2">
    <source>
        <dbReference type="SAM" id="SignalP"/>
    </source>
</evidence>
<name>A0A0G1FFI6_9BACT</name>
<feature type="transmembrane region" description="Helical" evidence="1">
    <location>
        <begin position="357"/>
        <end position="377"/>
    </location>
</feature>
<feature type="transmembrane region" description="Helical" evidence="1">
    <location>
        <begin position="182"/>
        <end position="210"/>
    </location>
</feature>
<sequence>MKKIIILVILSFILLASYSPVYAARTPTTDWYKDGDSDCADNGGTNQGCFLLQFFYVTGRAVSDVTMGMDTAYFDPNGIAYKSSILGRVNDGIALAYAQPPASTGEYIAYLSNKAGIVHPAYAQGIGFSGLSPIIDIWRAFRNIAYGFLILIMVVVGFMILFRWKIDPRTVITIQSALPKIVVTLILITFSYAIVGLMIDVMYLAIYVSIFALGKAGPGNLDIVQNFTGGGLPNLFSAVFQTGINGVDDIVNFLIGTNPALVMGLGAAIGSAAGLVIGGLVGLFIGVGIGGAAGAILPQVIVGAIVAIALVILFFRIFFLLLSAWVQVFISLIFGPLQLMLGAIPGVNSFSGWFKNLVANLAVFPITMLLLLVGAFLTESGNGGKLWTPPGISGFGGSPQGAGVAGLIGLGVLIVIPSIANGFKQTIKATSVIPVSGGALLGTVASPISTGWNLFYQYSALQSFRKRTPPVLGGEQPPQHKA</sequence>
<keyword evidence="1" id="KW-0472">Membrane</keyword>
<accession>A0A0G1FFI6</accession>
<proteinExistence type="predicted"/>
<dbReference type="EMBL" id="LCFB01000006">
    <property type="protein sequence ID" value="KKS85603.1"/>
    <property type="molecule type" value="Genomic_DNA"/>
</dbReference>
<feature type="transmembrane region" description="Helical" evidence="1">
    <location>
        <begin position="300"/>
        <end position="319"/>
    </location>
</feature>